<protein>
    <submittedName>
        <fullName evidence="1">DDE_3 domain-containing protein</fullName>
    </submittedName>
</protein>
<dbReference type="Proteomes" id="UP000887013">
    <property type="component" value="Unassembled WGS sequence"/>
</dbReference>
<dbReference type="EMBL" id="BMAW01104897">
    <property type="protein sequence ID" value="GFT16847.1"/>
    <property type="molecule type" value="Genomic_DNA"/>
</dbReference>
<accession>A0A8X6NIJ4</accession>
<evidence type="ECO:0000313" key="1">
    <source>
        <dbReference type="EMBL" id="GFT16847.1"/>
    </source>
</evidence>
<sequence>MLQIGKKYGDHHEEVDGKHFEKLFENVMPKLKPNSIDVMDNAPYHSVKEKIPTSSWTESTIQERLSKMKIMWNRDMIKISKLLQKISEVKHLYDSYRADEIVQKHLTIKF</sequence>
<evidence type="ECO:0000313" key="2">
    <source>
        <dbReference type="Proteomes" id="UP000887013"/>
    </source>
</evidence>
<reference evidence="1" key="1">
    <citation type="submission" date="2020-08" db="EMBL/GenBank/DDBJ databases">
        <title>Multicomponent nature underlies the extraordinary mechanical properties of spider dragline silk.</title>
        <authorList>
            <person name="Kono N."/>
            <person name="Nakamura H."/>
            <person name="Mori M."/>
            <person name="Yoshida Y."/>
            <person name="Ohtoshi R."/>
            <person name="Malay A.D."/>
            <person name="Moran D.A.P."/>
            <person name="Tomita M."/>
            <person name="Numata K."/>
            <person name="Arakawa K."/>
        </authorList>
    </citation>
    <scope>NUCLEOTIDE SEQUENCE</scope>
</reference>
<comment type="caution">
    <text evidence="1">The sequence shown here is derived from an EMBL/GenBank/DDBJ whole genome shotgun (WGS) entry which is preliminary data.</text>
</comment>
<dbReference type="OrthoDB" id="6432144at2759"/>
<keyword evidence="2" id="KW-1185">Reference proteome</keyword>
<name>A0A8X6NIJ4_NEPPI</name>
<dbReference type="AlphaFoldDB" id="A0A8X6NIJ4"/>
<proteinExistence type="predicted"/>
<organism evidence="1 2">
    <name type="scientific">Nephila pilipes</name>
    <name type="common">Giant wood spider</name>
    <name type="synonym">Nephila maculata</name>
    <dbReference type="NCBI Taxonomy" id="299642"/>
    <lineage>
        <taxon>Eukaryota</taxon>
        <taxon>Metazoa</taxon>
        <taxon>Ecdysozoa</taxon>
        <taxon>Arthropoda</taxon>
        <taxon>Chelicerata</taxon>
        <taxon>Arachnida</taxon>
        <taxon>Araneae</taxon>
        <taxon>Araneomorphae</taxon>
        <taxon>Entelegynae</taxon>
        <taxon>Araneoidea</taxon>
        <taxon>Nephilidae</taxon>
        <taxon>Nephila</taxon>
    </lineage>
</organism>
<gene>
    <name evidence="1" type="primary">AVEN_195341_1</name>
    <name evidence="1" type="ORF">NPIL_244601</name>
</gene>